<sequence length="483" mass="51490">MMSKVKNPTIIDGILPLIVLVVGALLSILVWDTSMLVPLMLSIVTAAIIAIRLGHPWTKVEGYMINGVRMVLSVVFILMIIGALVGTWILSGTIPTLIFYGLNIINPSFFLPMVAIIAGILTLVLGNGFITAGTVGIAFMVIGQGMGFPAEIVAAAVVTGGLMGDKLSPLCDTTITAPAIVDTDVYSHIKHMLWDTLPAYFISVIIFWFIGNKYASNTVNLAQLEEITANLANVFTITPVLFLLPIITLILIVKKFPVIPVLTTLALLGGIASIIFQGSSVALVVQTMTNGYVADTNIELLDTLLTQGGIVSMSGIILLVVFATALGGIYEGAGLFSVLLDKMIEKAKSVGALISATIFSGLLIGFSSGALYLAIILPGRALVGTYKERGLDTKNLSRCLETVGSVGIYLVPWGVPILFVSSVLGVDPIKLIPYLFFAFLVPIINIIYGFTGFTIAKKDYPETIKPREESTTPTYIATEKAID</sequence>
<feature type="transmembrane region" description="Helical" evidence="9">
    <location>
        <begin position="192"/>
        <end position="211"/>
    </location>
</feature>
<dbReference type="NCBIfam" id="TIGR00931">
    <property type="entry name" value="antiport_nhaC"/>
    <property type="match status" value="1"/>
</dbReference>
<name>A0A2V3VGN3_9BACI</name>
<dbReference type="GO" id="GO:0005886">
    <property type="term" value="C:plasma membrane"/>
    <property type="evidence" value="ECO:0007669"/>
    <property type="project" value="UniProtKB-SubCell"/>
</dbReference>
<evidence type="ECO:0000256" key="8">
    <source>
        <dbReference type="ARBA" id="ARBA00038435"/>
    </source>
</evidence>
<dbReference type="InterPro" id="IPR052180">
    <property type="entry name" value="NhaC_Na-H+_Antiporter"/>
</dbReference>
<keyword evidence="7 9" id="KW-0472">Membrane</keyword>
<dbReference type="EMBL" id="QJJQ01000023">
    <property type="protein sequence ID" value="PXW80976.1"/>
    <property type="molecule type" value="Genomic_DNA"/>
</dbReference>
<feature type="transmembrane region" description="Helical" evidence="9">
    <location>
        <begin position="406"/>
        <end position="424"/>
    </location>
</feature>
<comment type="similarity">
    <text evidence="8">Belongs to the NhaC Na(+)/H(+) (TC 2.A.35) antiporter family.</text>
</comment>
<evidence type="ECO:0000313" key="12">
    <source>
        <dbReference type="Proteomes" id="UP000247978"/>
    </source>
</evidence>
<dbReference type="InterPro" id="IPR018461">
    <property type="entry name" value="Na/H_Antiport_NhaC-like_C"/>
</dbReference>
<evidence type="ECO:0000256" key="9">
    <source>
        <dbReference type="SAM" id="Phobius"/>
    </source>
</evidence>
<proteinExistence type="inferred from homology"/>
<evidence type="ECO:0000256" key="1">
    <source>
        <dbReference type="ARBA" id="ARBA00004651"/>
    </source>
</evidence>
<feature type="transmembrane region" description="Helical" evidence="9">
    <location>
        <begin position="37"/>
        <end position="55"/>
    </location>
</feature>
<keyword evidence="5 9" id="KW-0812">Transmembrane</keyword>
<keyword evidence="4" id="KW-1003">Cell membrane</keyword>
<evidence type="ECO:0000256" key="4">
    <source>
        <dbReference type="ARBA" id="ARBA00022475"/>
    </source>
</evidence>
<keyword evidence="3" id="KW-0050">Antiport</keyword>
<gene>
    <name evidence="11" type="ORF">DFR56_12316</name>
</gene>
<dbReference type="Pfam" id="PF03553">
    <property type="entry name" value="Na_H_antiporter"/>
    <property type="match status" value="1"/>
</dbReference>
<keyword evidence="2" id="KW-0813">Transport</keyword>
<keyword evidence="12" id="KW-1185">Reference proteome</keyword>
<dbReference type="Proteomes" id="UP000247978">
    <property type="component" value="Unassembled WGS sequence"/>
</dbReference>
<evidence type="ECO:0000256" key="6">
    <source>
        <dbReference type="ARBA" id="ARBA00022989"/>
    </source>
</evidence>
<accession>A0A2V3VGN3</accession>
<evidence type="ECO:0000259" key="10">
    <source>
        <dbReference type="Pfam" id="PF03553"/>
    </source>
</evidence>
<feature type="transmembrane region" description="Helical" evidence="9">
    <location>
        <begin position="231"/>
        <end position="253"/>
    </location>
</feature>
<feature type="transmembrane region" description="Helical" evidence="9">
    <location>
        <begin position="67"/>
        <end position="89"/>
    </location>
</feature>
<feature type="transmembrane region" description="Helical" evidence="9">
    <location>
        <begin position="12"/>
        <end position="31"/>
    </location>
</feature>
<reference evidence="11 12" key="1">
    <citation type="submission" date="2018-05" db="EMBL/GenBank/DDBJ databases">
        <title>Genomic Encyclopedia of Type Strains, Phase IV (KMG-IV): sequencing the most valuable type-strain genomes for metagenomic binning, comparative biology and taxonomic classification.</title>
        <authorList>
            <person name="Goeker M."/>
        </authorList>
    </citation>
    <scope>NUCLEOTIDE SEQUENCE [LARGE SCALE GENOMIC DNA]</scope>
    <source>
        <strain evidence="11 12">DSM 28556</strain>
    </source>
</reference>
<organism evidence="11 12">
    <name type="scientific">Pseudogracilibacillus auburnensis</name>
    <dbReference type="NCBI Taxonomy" id="1494959"/>
    <lineage>
        <taxon>Bacteria</taxon>
        <taxon>Bacillati</taxon>
        <taxon>Bacillota</taxon>
        <taxon>Bacilli</taxon>
        <taxon>Bacillales</taxon>
        <taxon>Bacillaceae</taxon>
        <taxon>Pseudogracilibacillus</taxon>
    </lineage>
</organism>
<evidence type="ECO:0000313" key="11">
    <source>
        <dbReference type="EMBL" id="PXW80976.1"/>
    </source>
</evidence>
<dbReference type="GO" id="GO:0015297">
    <property type="term" value="F:antiporter activity"/>
    <property type="evidence" value="ECO:0007669"/>
    <property type="project" value="UniProtKB-KW"/>
</dbReference>
<dbReference type="PANTHER" id="PTHR33451:SF3">
    <property type="entry name" value="MALATE-2H(+)_NA(+)-LACTATE ANTIPORTER"/>
    <property type="match status" value="1"/>
</dbReference>
<evidence type="ECO:0000256" key="5">
    <source>
        <dbReference type="ARBA" id="ARBA00022692"/>
    </source>
</evidence>
<feature type="transmembrane region" description="Helical" evidence="9">
    <location>
        <begin position="305"/>
        <end position="329"/>
    </location>
</feature>
<comment type="subcellular location">
    <subcellularLocation>
        <location evidence="1">Cell membrane</location>
        <topology evidence="1">Multi-pass membrane protein</topology>
    </subcellularLocation>
</comment>
<evidence type="ECO:0000256" key="2">
    <source>
        <dbReference type="ARBA" id="ARBA00022448"/>
    </source>
</evidence>
<feature type="transmembrane region" description="Helical" evidence="9">
    <location>
        <begin position="109"/>
        <end position="142"/>
    </location>
</feature>
<dbReference type="AlphaFoldDB" id="A0A2V3VGN3"/>
<evidence type="ECO:0000256" key="7">
    <source>
        <dbReference type="ARBA" id="ARBA00023136"/>
    </source>
</evidence>
<feature type="transmembrane region" description="Helical" evidence="9">
    <location>
        <begin position="431"/>
        <end position="451"/>
    </location>
</feature>
<feature type="domain" description="Na+/H+ antiporter NhaC-like C-terminal" evidence="10">
    <location>
        <begin position="162"/>
        <end position="453"/>
    </location>
</feature>
<evidence type="ECO:0000256" key="3">
    <source>
        <dbReference type="ARBA" id="ARBA00022449"/>
    </source>
</evidence>
<protein>
    <submittedName>
        <fullName evidence="11">NhaC family Na+:H+ antiporter</fullName>
    </submittedName>
</protein>
<keyword evidence="6 9" id="KW-1133">Transmembrane helix</keyword>
<dbReference type="InterPro" id="IPR004770">
    <property type="entry name" value="Na/H_antiport_NhaC"/>
</dbReference>
<feature type="transmembrane region" description="Helical" evidence="9">
    <location>
        <begin position="265"/>
        <end position="285"/>
    </location>
</feature>
<feature type="transmembrane region" description="Helical" evidence="9">
    <location>
        <begin position="350"/>
        <end position="377"/>
    </location>
</feature>
<comment type="caution">
    <text evidence="11">The sequence shown here is derived from an EMBL/GenBank/DDBJ whole genome shotgun (WGS) entry which is preliminary data.</text>
</comment>
<dbReference type="PANTHER" id="PTHR33451">
    <property type="entry name" value="MALATE-2H(+)/NA(+)-LACTATE ANTIPORTER"/>
    <property type="match status" value="1"/>
</dbReference>